<feature type="chain" id="PRO_5046415532" evidence="1">
    <location>
        <begin position="21"/>
        <end position="618"/>
    </location>
</feature>
<dbReference type="RefSeq" id="WP_348717752.1">
    <property type="nucleotide sequence ID" value="NZ_CAXJIO010000013.1"/>
</dbReference>
<proteinExistence type="predicted"/>
<feature type="domain" description="Peptidase M61 catalytic" evidence="2">
    <location>
        <begin position="309"/>
        <end position="415"/>
    </location>
</feature>
<evidence type="ECO:0000313" key="4">
    <source>
        <dbReference type="EMBL" id="CAL2103549.1"/>
    </source>
</evidence>
<keyword evidence="4" id="KW-0378">Hydrolase</keyword>
<dbReference type="Pfam" id="PF17899">
    <property type="entry name" value="Peptidase_M61_N"/>
    <property type="match status" value="1"/>
</dbReference>
<dbReference type="SUPFAM" id="SSF50156">
    <property type="entry name" value="PDZ domain-like"/>
    <property type="match status" value="1"/>
</dbReference>
<accession>A0ABP1F4Q9</accession>
<reference evidence="4 5" key="1">
    <citation type="submission" date="2024-05" db="EMBL/GenBank/DDBJ databases">
        <authorList>
            <person name="Duchaud E."/>
        </authorList>
    </citation>
    <scope>NUCLEOTIDE SEQUENCE [LARGE SCALE GENOMIC DNA]</scope>
    <source>
        <strain evidence="4">Ena-SAMPLE-TAB-13-05-2024-13:56:06:370-140308</strain>
    </source>
</reference>
<keyword evidence="5" id="KW-1185">Reference proteome</keyword>
<dbReference type="InterPro" id="IPR040756">
    <property type="entry name" value="Peptidase_M61_N"/>
</dbReference>
<dbReference type="SUPFAM" id="SSF55486">
    <property type="entry name" value="Metalloproteases ('zincins'), catalytic domain"/>
    <property type="match status" value="1"/>
</dbReference>
<evidence type="ECO:0000259" key="2">
    <source>
        <dbReference type="Pfam" id="PF05299"/>
    </source>
</evidence>
<sequence length="618" mass="69957">MKKLILGMATLAFIASCSSTKNLNNSTSLIETTIDLENVIDDKVTVEVNPQKIKQATITYQIPAIVPGTYKMSNYGQFISNFKAFDYKGNELVVKKLDTNSWQIENASQMDKLSYQVDDTFDSEVKHGIYVMAGTNIEEGKNFILNLPGFIGYFKGKKESPYSIKVQHPENLIETTSLINKNKNNANKTEDVFHAARYDEISDSPIMYAPANTISFNVDGIDVSLVIYSPNGVHKAEDFKAPLQKMMQAQSNFLKGFDTTKEYNILVYLFDDKTYKFDIYGALEHNTSTTVVYPESLPKEQLVDNMINHVVSHEFFHIVTPLSVHSEEIHNFNFNQPNMSKHLWMYEGITEYFAHLFQVNQGLISEQEFINNMNGKIATSKRFKDDMSFTEMSKNILDEKYAPNYSNVYMKGALIGMCIDIILREESNGTYGLRNLMKDLSNKYGKNKPFKDDEIIDEIIKMTNPKVGEFFATHVQGATPIAYSKYFNKVGVKNQTTTENSTYFIDKKGRPFISVNKDKKIFFTKKTNSGLTNLGVKAGDILESVNGEKVSLENIRPIIGKTMQWKTGDTISLEVTRDGKILKLGGNYVQPTSEATSLTIDNAANETQNKLRNSWLKS</sequence>
<keyword evidence="4" id="KW-0645">Protease</keyword>
<comment type="caution">
    <text evidence="4">The sequence shown here is derived from an EMBL/GenBank/DDBJ whole genome shotgun (WGS) entry which is preliminary data.</text>
</comment>
<dbReference type="InterPro" id="IPR007963">
    <property type="entry name" value="Peptidase_M61_catalytic"/>
</dbReference>
<dbReference type="InterPro" id="IPR027268">
    <property type="entry name" value="Peptidase_M4/M1_CTD_sf"/>
</dbReference>
<protein>
    <submittedName>
        <fullName evidence="4">Metalloprotease with PDZ domain</fullName>
    </submittedName>
</protein>
<keyword evidence="1" id="KW-0732">Signal</keyword>
<evidence type="ECO:0000313" key="5">
    <source>
        <dbReference type="Proteomes" id="UP001497527"/>
    </source>
</evidence>
<dbReference type="Gene3D" id="2.60.40.3650">
    <property type="match status" value="1"/>
</dbReference>
<feature type="domain" description="Peptidase M61 N-terminal" evidence="3">
    <location>
        <begin position="33"/>
        <end position="209"/>
    </location>
</feature>
<feature type="signal peptide" evidence="1">
    <location>
        <begin position="1"/>
        <end position="20"/>
    </location>
</feature>
<dbReference type="GO" id="GO:0008237">
    <property type="term" value="F:metallopeptidase activity"/>
    <property type="evidence" value="ECO:0007669"/>
    <property type="project" value="UniProtKB-KW"/>
</dbReference>
<evidence type="ECO:0000259" key="3">
    <source>
        <dbReference type="Pfam" id="PF17899"/>
    </source>
</evidence>
<dbReference type="Gene3D" id="2.30.42.10">
    <property type="match status" value="1"/>
</dbReference>
<evidence type="ECO:0000256" key="1">
    <source>
        <dbReference type="SAM" id="SignalP"/>
    </source>
</evidence>
<dbReference type="Gene3D" id="1.10.390.10">
    <property type="entry name" value="Neutral Protease Domain 2"/>
    <property type="match status" value="1"/>
</dbReference>
<dbReference type="Pfam" id="PF05299">
    <property type="entry name" value="Peptidase_M61"/>
    <property type="match status" value="1"/>
</dbReference>
<gene>
    <name evidence="4" type="ORF">T190423A01A_40142</name>
</gene>
<organism evidence="4 5">
    <name type="scientific">Tenacibaculum polynesiense</name>
    <dbReference type="NCBI Taxonomy" id="3137857"/>
    <lineage>
        <taxon>Bacteria</taxon>
        <taxon>Pseudomonadati</taxon>
        <taxon>Bacteroidota</taxon>
        <taxon>Flavobacteriia</taxon>
        <taxon>Flavobacteriales</taxon>
        <taxon>Flavobacteriaceae</taxon>
        <taxon>Tenacibaculum</taxon>
    </lineage>
</organism>
<dbReference type="Proteomes" id="UP001497527">
    <property type="component" value="Unassembled WGS sequence"/>
</dbReference>
<dbReference type="InterPro" id="IPR036034">
    <property type="entry name" value="PDZ_sf"/>
</dbReference>
<keyword evidence="4" id="KW-0482">Metalloprotease</keyword>
<dbReference type="EMBL" id="CAXJIO010000013">
    <property type="protein sequence ID" value="CAL2103549.1"/>
    <property type="molecule type" value="Genomic_DNA"/>
</dbReference>
<name>A0ABP1F4Q9_9FLAO</name>
<dbReference type="PROSITE" id="PS51257">
    <property type="entry name" value="PROKAR_LIPOPROTEIN"/>
    <property type="match status" value="1"/>
</dbReference>